<dbReference type="Proteomes" id="UP000823865">
    <property type="component" value="Unassembled WGS sequence"/>
</dbReference>
<protein>
    <submittedName>
        <fullName evidence="3">Cyclically-permuted mutarotase family protein</fullName>
    </submittedName>
</protein>
<gene>
    <name evidence="3" type="ORF">H9789_05560</name>
</gene>
<keyword evidence="1" id="KW-0880">Kelch repeat</keyword>
<dbReference type="SUPFAM" id="SSF117281">
    <property type="entry name" value="Kelch motif"/>
    <property type="match status" value="1"/>
</dbReference>
<sequence>MKKNWWLFMLLLLGACTTDKKKEVTQLPDYPIEAGVSAPFAGFVGDWLVVAGGCNFPDVPAAEGGQKVYYREVYALNTADPSSEWIRQSDLPFPVAYGAMAETEDGLLCMGGMNADSVSAAVFRIEKVSGKDSFTVRMLPSMPSLVDNGAATRCGNRIYVTGGNQPEKARNLFALRMDMGQTPIWERLADYPGQQRVQPVLLADDSLLYLFGGFESVRPDSCALANDVLRYDVRKNQWEYETELPDYEAGMPRCLVGAAGVVHGGSLLLTGGVNYQIFKDAMEGRAPEGYMKKDPEWYCFNRDLLSYQPDKKVWNITEGPEQMARAGGVLLEKDGAFYMVCGEIKPGIRSSKVFVFRP</sequence>
<evidence type="ECO:0000313" key="3">
    <source>
        <dbReference type="EMBL" id="MBU3853274.1"/>
    </source>
</evidence>
<dbReference type="InterPro" id="IPR015915">
    <property type="entry name" value="Kelch-typ_b-propeller"/>
</dbReference>
<dbReference type="EMBL" id="JAHLFU010000112">
    <property type="protein sequence ID" value="MBU3853274.1"/>
    <property type="molecule type" value="Genomic_DNA"/>
</dbReference>
<dbReference type="PROSITE" id="PS51257">
    <property type="entry name" value="PROKAR_LIPOPROTEIN"/>
    <property type="match status" value="1"/>
</dbReference>
<dbReference type="Pfam" id="PF24996">
    <property type="entry name" value="NANM"/>
    <property type="match status" value="1"/>
</dbReference>
<dbReference type="Gene3D" id="2.120.10.80">
    <property type="entry name" value="Kelch-type beta propeller"/>
    <property type="match status" value="2"/>
</dbReference>
<reference evidence="3" key="2">
    <citation type="submission" date="2021-04" db="EMBL/GenBank/DDBJ databases">
        <authorList>
            <person name="Gilroy R."/>
        </authorList>
    </citation>
    <scope>NUCLEOTIDE SEQUENCE</scope>
    <source>
        <strain evidence="3">G3-2149</strain>
    </source>
</reference>
<proteinExistence type="predicted"/>
<organism evidence="3 4">
    <name type="scientific">Candidatus Paraprevotella stercoravium</name>
    <dbReference type="NCBI Taxonomy" id="2838725"/>
    <lineage>
        <taxon>Bacteria</taxon>
        <taxon>Pseudomonadati</taxon>
        <taxon>Bacteroidota</taxon>
        <taxon>Bacteroidia</taxon>
        <taxon>Bacteroidales</taxon>
        <taxon>Prevotellaceae</taxon>
        <taxon>Paraprevotella</taxon>
    </lineage>
</organism>
<dbReference type="AlphaFoldDB" id="A0A9E2L705"/>
<dbReference type="PANTHER" id="PTHR45632">
    <property type="entry name" value="LD33804P"/>
    <property type="match status" value="1"/>
</dbReference>
<evidence type="ECO:0000313" key="4">
    <source>
        <dbReference type="Proteomes" id="UP000823865"/>
    </source>
</evidence>
<keyword evidence="2" id="KW-0677">Repeat</keyword>
<name>A0A9E2L705_9BACT</name>
<dbReference type="PANTHER" id="PTHR45632:SF3">
    <property type="entry name" value="KELCH-LIKE PROTEIN 32"/>
    <property type="match status" value="1"/>
</dbReference>
<evidence type="ECO:0000256" key="1">
    <source>
        <dbReference type="ARBA" id="ARBA00022441"/>
    </source>
</evidence>
<dbReference type="InterPro" id="IPR019937">
    <property type="entry name" value="Cycl-permuted_mutarotase"/>
</dbReference>
<accession>A0A9E2L705</accession>
<dbReference type="NCBIfam" id="TIGR03548">
    <property type="entry name" value="mutarot_permut"/>
    <property type="match status" value="1"/>
</dbReference>
<comment type="caution">
    <text evidence="3">The sequence shown here is derived from an EMBL/GenBank/DDBJ whole genome shotgun (WGS) entry which is preliminary data.</text>
</comment>
<reference evidence="3" key="1">
    <citation type="journal article" date="2021" name="PeerJ">
        <title>Extensive microbial diversity within the chicken gut microbiome revealed by metagenomics and culture.</title>
        <authorList>
            <person name="Gilroy R."/>
            <person name="Ravi A."/>
            <person name="Getino M."/>
            <person name="Pursley I."/>
            <person name="Horton D.L."/>
            <person name="Alikhan N.F."/>
            <person name="Baker D."/>
            <person name="Gharbi K."/>
            <person name="Hall N."/>
            <person name="Watson M."/>
            <person name="Adriaenssens E.M."/>
            <person name="Foster-Nyarko E."/>
            <person name="Jarju S."/>
            <person name="Secka A."/>
            <person name="Antonio M."/>
            <person name="Oren A."/>
            <person name="Chaudhuri R.R."/>
            <person name="La Ragione R."/>
            <person name="Hildebrand F."/>
            <person name="Pallen M.J."/>
        </authorList>
    </citation>
    <scope>NUCLEOTIDE SEQUENCE</scope>
    <source>
        <strain evidence="3">G3-2149</strain>
    </source>
</reference>
<evidence type="ECO:0000256" key="2">
    <source>
        <dbReference type="ARBA" id="ARBA00022737"/>
    </source>
</evidence>
<dbReference type="InterPro" id="IPR056734">
    <property type="entry name" value="NANM"/>
</dbReference>